<gene>
    <name evidence="3" type="primary">LOC113794197</name>
</gene>
<dbReference type="GO" id="GO:0031591">
    <property type="term" value="P:wybutosine biosynthetic process"/>
    <property type="evidence" value="ECO:0007669"/>
    <property type="project" value="TreeGrafter"/>
</dbReference>
<dbReference type="PROSITE" id="PS51184">
    <property type="entry name" value="JMJC"/>
    <property type="match status" value="1"/>
</dbReference>
<sequence length="321" mass="37672">MTMNKIEVFENLTLEKFDSLVEQDLPFIIRNANFGDCLQNWTNNDYFREKISSNKPVSVHISNSPLLDFLSKNFSYCVLDFREFLQLCFDESNDRYYYLRSVGNHNVKEIANLTEQFPEIAQDVKYPEFLNFCKNNNCPANDECSKRHLFSSVLRISSKNLSIWTHYDVMENILLQIIGRKKVILFPPNDSQYLYLKGDKSEIIDLEAKDLLEKFPLFSNATKYESILESGDCLFIPSMWFHNTKALEYSIGLNFFWKNPQLISHYDHNDIYGNKDLKLATNAYVNVDKALQHLNKLPVKYRKFYLSMCISKLNRSLQSIS</sequence>
<protein>
    <submittedName>
        <fullName evidence="3">tRNA wybutosine-synthesizing protein 5-like</fullName>
    </submittedName>
</protein>
<reference evidence="3" key="1">
    <citation type="submission" date="2025-08" db="UniProtKB">
        <authorList>
            <consortium name="RefSeq"/>
        </authorList>
    </citation>
    <scope>IDENTIFICATION</scope>
    <source>
        <strain evidence="3">Airmid</strain>
    </source>
</reference>
<dbReference type="KEGG" id="dpte:113794197"/>
<dbReference type="Proteomes" id="UP000515146">
    <property type="component" value="Unplaced"/>
</dbReference>
<dbReference type="SUPFAM" id="SSF51197">
    <property type="entry name" value="Clavaminate synthase-like"/>
    <property type="match status" value="1"/>
</dbReference>
<evidence type="ECO:0000313" key="3">
    <source>
        <dbReference type="RefSeq" id="XP_027200097.1"/>
    </source>
</evidence>
<evidence type="ECO:0000259" key="1">
    <source>
        <dbReference type="PROSITE" id="PS51184"/>
    </source>
</evidence>
<dbReference type="InterPro" id="IPR003347">
    <property type="entry name" value="JmjC_dom"/>
</dbReference>
<dbReference type="OrthoDB" id="47172at2759"/>
<dbReference type="InterPro" id="IPR041667">
    <property type="entry name" value="Cupin_8"/>
</dbReference>
<dbReference type="InParanoid" id="A0A6P6Y3N4"/>
<dbReference type="CTD" id="38097"/>
<dbReference type="OMA" id="PYRNICK"/>
<dbReference type="GO" id="GO:0000049">
    <property type="term" value="F:tRNA binding"/>
    <property type="evidence" value="ECO:0007669"/>
    <property type="project" value="TreeGrafter"/>
</dbReference>
<dbReference type="RefSeq" id="XP_027200097.1">
    <property type="nucleotide sequence ID" value="XM_027344296.1"/>
</dbReference>
<organism evidence="2 3">
    <name type="scientific">Dermatophagoides pteronyssinus</name>
    <name type="common">European house dust mite</name>
    <dbReference type="NCBI Taxonomy" id="6956"/>
    <lineage>
        <taxon>Eukaryota</taxon>
        <taxon>Metazoa</taxon>
        <taxon>Ecdysozoa</taxon>
        <taxon>Arthropoda</taxon>
        <taxon>Chelicerata</taxon>
        <taxon>Arachnida</taxon>
        <taxon>Acari</taxon>
        <taxon>Acariformes</taxon>
        <taxon>Sarcoptiformes</taxon>
        <taxon>Astigmata</taxon>
        <taxon>Psoroptidia</taxon>
        <taxon>Analgoidea</taxon>
        <taxon>Pyroglyphidae</taxon>
        <taxon>Dermatophagoidinae</taxon>
        <taxon>Dermatophagoides</taxon>
    </lineage>
</organism>
<dbReference type="PANTHER" id="PTHR12461">
    <property type="entry name" value="HYPOXIA-INDUCIBLE FACTOR 1 ALPHA INHIBITOR-RELATED"/>
    <property type="match status" value="1"/>
</dbReference>
<dbReference type="Pfam" id="PF13621">
    <property type="entry name" value="Cupin_8"/>
    <property type="match status" value="1"/>
</dbReference>
<proteinExistence type="predicted"/>
<evidence type="ECO:0000313" key="2">
    <source>
        <dbReference type="Proteomes" id="UP000515146"/>
    </source>
</evidence>
<dbReference type="PANTHER" id="PTHR12461:SF104">
    <property type="entry name" value="TRNA WYBUTOSINE-SYNTHESIZING PROTEIN 5"/>
    <property type="match status" value="1"/>
</dbReference>
<name>A0A6P6Y3N4_DERPT</name>
<dbReference type="Gene3D" id="2.60.120.650">
    <property type="entry name" value="Cupin"/>
    <property type="match status" value="1"/>
</dbReference>
<feature type="domain" description="JmjC" evidence="1">
    <location>
        <begin position="115"/>
        <end position="274"/>
    </location>
</feature>
<dbReference type="AlphaFoldDB" id="A0A6P6Y3N4"/>
<keyword evidence="2" id="KW-1185">Reference proteome</keyword>
<dbReference type="Gene3D" id="6.10.140.1470">
    <property type="match status" value="1"/>
</dbReference>
<accession>A0A6P6Y3N4</accession>